<evidence type="ECO:0000256" key="1">
    <source>
        <dbReference type="SAM" id="MobiDB-lite"/>
    </source>
</evidence>
<evidence type="ECO:0000313" key="3">
    <source>
        <dbReference type="Proteomes" id="UP001054837"/>
    </source>
</evidence>
<evidence type="ECO:0000313" key="2">
    <source>
        <dbReference type="EMBL" id="GIX90507.1"/>
    </source>
</evidence>
<comment type="caution">
    <text evidence="2">The sequence shown here is derived from an EMBL/GenBank/DDBJ whole genome shotgun (WGS) entry which is preliminary data.</text>
</comment>
<name>A0AAV4P5S4_9ARAC</name>
<dbReference type="EMBL" id="BPLQ01002250">
    <property type="protein sequence ID" value="GIX90507.1"/>
    <property type="molecule type" value="Genomic_DNA"/>
</dbReference>
<sequence length="107" mass="12648">MLLLIDNLYTFKMQTHIPNSPPCSLQNVIRLHPMTNYTRPVRNPADHSSCEGLSQPPPLHTSRKRKMYHCKKHTYFWKLCLYKNESTPKEKMSPLDVWAKDLPVKER</sequence>
<accession>A0AAV4P5S4</accession>
<organism evidence="2 3">
    <name type="scientific">Caerostris darwini</name>
    <dbReference type="NCBI Taxonomy" id="1538125"/>
    <lineage>
        <taxon>Eukaryota</taxon>
        <taxon>Metazoa</taxon>
        <taxon>Ecdysozoa</taxon>
        <taxon>Arthropoda</taxon>
        <taxon>Chelicerata</taxon>
        <taxon>Arachnida</taxon>
        <taxon>Araneae</taxon>
        <taxon>Araneomorphae</taxon>
        <taxon>Entelegynae</taxon>
        <taxon>Araneoidea</taxon>
        <taxon>Araneidae</taxon>
        <taxon>Caerostris</taxon>
    </lineage>
</organism>
<dbReference type="Proteomes" id="UP001054837">
    <property type="component" value="Unassembled WGS sequence"/>
</dbReference>
<dbReference type="AlphaFoldDB" id="A0AAV4P5S4"/>
<gene>
    <name evidence="2" type="ORF">CDAR_74801</name>
</gene>
<reference evidence="2 3" key="1">
    <citation type="submission" date="2021-06" db="EMBL/GenBank/DDBJ databases">
        <title>Caerostris darwini draft genome.</title>
        <authorList>
            <person name="Kono N."/>
            <person name="Arakawa K."/>
        </authorList>
    </citation>
    <scope>NUCLEOTIDE SEQUENCE [LARGE SCALE GENOMIC DNA]</scope>
</reference>
<proteinExistence type="predicted"/>
<feature type="region of interest" description="Disordered" evidence="1">
    <location>
        <begin position="40"/>
        <end position="64"/>
    </location>
</feature>
<protein>
    <submittedName>
        <fullName evidence="2">Uncharacterized protein</fullName>
    </submittedName>
</protein>
<keyword evidence="3" id="KW-1185">Reference proteome</keyword>